<proteinExistence type="predicted"/>
<organism evidence="1 2">
    <name type="scientific">Haloferax sulfurifontis</name>
    <dbReference type="NCBI Taxonomy" id="255616"/>
    <lineage>
        <taxon>Archaea</taxon>
        <taxon>Methanobacteriati</taxon>
        <taxon>Methanobacteriota</taxon>
        <taxon>Stenosarchaea group</taxon>
        <taxon>Halobacteria</taxon>
        <taxon>Halobacteriales</taxon>
        <taxon>Haloferacaceae</taxon>
        <taxon>Haloferax</taxon>
    </lineage>
</organism>
<dbReference type="Proteomes" id="UP000646833">
    <property type="component" value="Unassembled WGS sequence"/>
</dbReference>
<accession>A0A830DWU7</accession>
<dbReference type="AlphaFoldDB" id="A0A830DWU7"/>
<reference evidence="1" key="2">
    <citation type="submission" date="2020-09" db="EMBL/GenBank/DDBJ databases">
        <authorList>
            <person name="Sun Q."/>
            <person name="Sedlacek I."/>
        </authorList>
    </citation>
    <scope>NUCLEOTIDE SEQUENCE</scope>
    <source>
        <strain evidence="1">CCM 7217</strain>
    </source>
</reference>
<reference evidence="1" key="1">
    <citation type="journal article" date="2014" name="Int. J. Syst. Evol. Microbiol.">
        <title>Complete genome sequence of Corynebacterium casei LMG S-19264T (=DSM 44701T), isolated from a smear-ripened cheese.</title>
        <authorList>
            <consortium name="US DOE Joint Genome Institute (JGI-PGF)"/>
            <person name="Walter F."/>
            <person name="Albersmeier A."/>
            <person name="Kalinowski J."/>
            <person name="Ruckert C."/>
        </authorList>
    </citation>
    <scope>NUCLEOTIDE SEQUENCE</scope>
    <source>
        <strain evidence="1">CCM 7217</strain>
    </source>
</reference>
<dbReference type="SUPFAM" id="SSF51735">
    <property type="entry name" value="NAD(P)-binding Rossmann-fold domains"/>
    <property type="match status" value="1"/>
</dbReference>
<name>A0A830DWU7_9EURY</name>
<gene>
    <name evidence="1" type="ORF">GCM10007209_08090</name>
</gene>
<dbReference type="InterPro" id="IPR036291">
    <property type="entry name" value="NAD(P)-bd_dom_sf"/>
</dbReference>
<evidence type="ECO:0008006" key="3">
    <source>
        <dbReference type="Google" id="ProtNLM"/>
    </source>
</evidence>
<dbReference type="Gene3D" id="3.90.25.10">
    <property type="entry name" value="UDP-galactose 4-epimerase, domain 1"/>
    <property type="match status" value="1"/>
</dbReference>
<comment type="caution">
    <text evidence="1">The sequence shown here is derived from an EMBL/GenBank/DDBJ whole genome shotgun (WGS) entry which is preliminary data.</text>
</comment>
<dbReference type="EMBL" id="BMCI01000001">
    <property type="protein sequence ID" value="GGC48834.1"/>
    <property type="molecule type" value="Genomic_DNA"/>
</dbReference>
<evidence type="ECO:0000313" key="2">
    <source>
        <dbReference type="Proteomes" id="UP000646833"/>
    </source>
</evidence>
<sequence length="61" mass="7113">MVEMINEVLGTDVEPEYVENPFEVYVHDTKADYSKMHEATGWEPEVSFEEGVERVCEPYLD</sequence>
<protein>
    <recommendedName>
        <fullName evidence="3">UDP-glucose 4-epimerase</fullName>
    </recommendedName>
</protein>
<evidence type="ECO:0000313" key="1">
    <source>
        <dbReference type="EMBL" id="GGC48834.1"/>
    </source>
</evidence>